<organism evidence="1">
    <name type="scientific">Phytophthora nicotianae</name>
    <name type="common">Potato buckeye rot agent</name>
    <name type="synonym">Phytophthora parasitica</name>
    <dbReference type="NCBI Taxonomy" id="4792"/>
    <lineage>
        <taxon>Eukaryota</taxon>
        <taxon>Sar</taxon>
        <taxon>Stramenopiles</taxon>
        <taxon>Oomycota</taxon>
        <taxon>Peronosporomycetes</taxon>
        <taxon>Peronosporales</taxon>
        <taxon>Peronosporaceae</taxon>
        <taxon>Phytophthora</taxon>
    </lineage>
</organism>
<evidence type="ECO:0000313" key="1">
    <source>
        <dbReference type="EMBL" id="ETM36190.1"/>
    </source>
</evidence>
<dbReference type="EMBL" id="KI695354">
    <property type="protein sequence ID" value="ETM36190.1"/>
    <property type="molecule type" value="Genomic_DNA"/>
</dbReference>
<protein>
    <submittedName>
        <fullName evidence="1">Uncharacterized protein</fullName>
    </submittedName>
</protein>
<accession>W2MIP3</accession>
<dbReference type="Proteomes" id="UP000054532">
    <property type="component" value="Unassembled WGS sequence"/>
</dbReference>
<proteinExistence type="predicted"/>
<name>W2MIP3_PHYNI</name>
<reference evidence="1" key="1">
    <citation type="submission" date="2013-11" db="EMBL/GenBank/DDBJ databases">
        <title>The Genome Sequence of Phytophthora parasitica IAC_01/95.</title>
        <authorList>
            <consortium name="The Broad Institute Genomics Platform"/>
            <person name="Russ C."/>
            <person name="Tyler B."/>
            <person name="Panabieres F."/>
            <person name="Shan W."/>
            <person name="Tripathy S."/>
            <person name="Grunwald N."/>
            <person name="Machado M."/>
            <person name="Johnson C.S."/>
            <person name="Arredondo F."/>
            <person name="Hong C."/>
            <person name="Coffey M."/>
            <person name="Young S.K."/>
            <person name="Zeng Q."/>
            <person name="Gargeya S."/>
            <person name="Fitzgerald M."/>
            <person name="Abouelleil A."/>
            <person name="Alvarado L."/>
            <person name="Chapman S.B."/>
            <person name="Gainer-Dewar J."/>
            <person name="Goldberg J."/>
            <person name="Griggs A."/>
            <person name="Gujja S."/>
            <person name="Hansen M."/>
            <person name="Howarth C."/>
            <person name="Imamovic A."/>
            <person name="Ireland A."/>
            <person name="Larimer J."/>
            <person name="McCowan C."/>
            <person name="Murphy C."/>
            <person name="Pearson M."/>
            <person name="Poon T.W."/>
            <person name="Priest M."/>
            <person name="Roberts A."/>
            <person name="Saif S."/>
            <person name="Shea T."/>
            <person name="Sykes S."/>
            <person name="Wortman J."/>
            <person name="Nusbaum C."/>
            <person name="Birren B."/>
        </authorList>
    </citation>
    <scope>NUCLEOTIDE SEQUENCE [LARGE SCALE GENOMIC DNA]</scope>
    <source>
        <strain evidence="1">IAC_01/95</strain>
    </source>
</reference>
<dbReference type="AlphaFoldDB" id="W2MIP3"/>
<gene>
    <name evidence="1" type="ORF">L914_17077</name>
</gene>
<feature type="non-terminal residue" evidence="1">
    <location>
        <position position="1"/>
    </location>
</feature>
<sequence length="80" mass="9065">YFLVWVVRAGFTSDVAIDKVYAAYGRQLPVTKVLIALRRDKRQGRSDLQLAKNWRGSVLLKAIAEKANRYMIYEKGTGCG</sequence>